<sequence>MRGLLDDGITRVSDSVPTLLRAIEEKDSRTNRWERRGDLSEEIDLSFPNKRPASLNRGFGGMWCVTRSRALQFALLPAYANPAPEQAESDRIEACGPTGRNR</sequence>
<name>A0A445ME64_ENSVE</name>
<dbReference type="Proteomes" id="UP000290560">
    <property type="component" value="Unassembled WGS sequence"/>
</dbReference>
<reference evidence="2" key="1">
    <citation type="journal article" date="2018" name="Data Brief">
        <title>Genome sequence data from 17 accessions of Ensete ventricosum, a staple food crop for millions in Ethiopia.</title>
        <authorList>
            <person name="Yemataw Z."/>
            <person name="Muzemil S."/>
            <person name="Ambachew D."/>
            <person name="Tripathi L."/>
            <person name="Tesfaye K."/>
            <person name="Chala A."/>
            <person name="Farbos A."/>
            <person name="O'Neill P."/>
            <person name="Moore K."/>
            <person name="Grant M."/>
            <person name="Studholme D.J."/>
        </authorList>
    </citation>
    <scope>NUCLEOTIDE SEQUENCE [LARGE SCALE GENOMIC DNA]</scope>
    <source>
        <tissue evidence="2">Leaf</tissue>
    </source>
</reference>
<dbReference type="AlphaFoldDB" id="A0A445ME64"/>
<feature type="region of interest" description="Disordered" evidence="1">
    <location>
        <begin position="82"/>
        <end position="102"/>
    </location>
</feature>
<evidence type="ECO:0000256" key="1">
    <source>
        <dbReference type="SAM" id="MobiDB-lite"/>
    </source>
</evidence>
<gene>
    <name evidence="2" type="ORF">BHM03_00014093</name>
</gene>
<dbReference type="EMBL" id="KV875699">
    <property type="protein sequence ID" value="RZR72503.1"/>
    <property type="molecule type" value="Genomic_DNA"/>
</dbReference>
<protein>
    <submittedName>
        <fullName evidence="2">Uncharacterized protein</fullName>
    </submittedName>
</protein>
<accession>A0A445ME64</accession>
<proteinExistence type="predicted"/>
<evidence type="ECO:0000313" key="2">
    <source>
        <dbReference type="EMBL" id="RZR72503.1"/>
    </source>
</evidence>
<organism evidence="2">
    <name type="scientific">Ensete ventricosum</name>
    <name type="common">Abyssinian banana</name>
    <name type="synonym">Musa ensete</name>
    <dbReference type="NCBI Taxonomy" id="4639"/>
    <lineage>
        <taxon>Eukaryota</taxon>
        <taxon>Viridiplantae</taxon>
        <taxon>Streptophyta</taxon>
        <taxon>Embryophyta</taxon>
        <taxon>Tracheophyta</taxon>
        <taxon>Spermatophyta</taxon>
        <taxon>Magnoliopsida</taxon>
        <taxon>Liliopsida</taxon>
        <taxon>Zingiberales</taxon>
        <taxon>Musaceae</taxon>
        <taxon>Ensete</taxon>
    </lineage>
</organism>